<comment type="caution">
    <text evidence="4">The sequence shown here is derived from an EMBL/GenBank/DDBJ whole genome shotgun (WGS) entry which is preliminary data.</text>
</comment>
<dbReference type="SMART" id="SM00967">
    <property type="entry name" value="SpoU_sub_bind"/>
    <property type="match status" value="1"/>
</dbReference>
<evidence type="ECO:0000313" key="4">
    <source>
        <dbReference type="EMBL" id="MBG0779070.1"/>
    </source>
</evidence>
<proteinExistence type="predicted"/>
<dbReference type="PANTHER" id="PTHR46429">
    <property type="entry name" value="23S RRNA (GUANOSINE-2'-O-)-METHYLTRANSFERASE RLMB"/>
    <property type="match status" value="1"/>
</dbReference>
<reference evidence="4" key="1">
    <citation type="submission" date="2020-07" db="EMBL/GenBank/DDBJ databases">
        <title>Severe corrosion of carbon steel in oil field produced water can be linked to methanogenic archaea containing a special type of NiFe hydrogenase.</title>
        <authorList>
            <person name="Lahme S."/>
            <person name="Mand J."/>
            <person name="Longwell J."/>
            <person name="Smith R."/>
            <person name="Enning D."/>
        </authorList>
    </citation>
    <scope>NUCLEOTIDE SEQUENCE</scope>
    <source>
        <strain evidence="4">MIC098Bin6</strain>
    </source>
</reference>
<dbReference type="EMBL" id="JACCQK010000194">
    <property type="protein sequence ID" value="MBG0779070.1"/>
    <property type="molecule type" value="Genomic_DNA"/>
</dbReference>
<organism evidence="4 5">
    <name type="scientific">Desulfotignum balticum</name>
    <dbReference type="NCBI Taxonomy" id="115781"/>
    <lineage>
        <taxon>Bacteria</taxon>
        <taxon>Pseudomonadati</taxon>
        <taxon>Thermodesulfobacteriota</taxon>
        <taxon>Desulfobacteria</taxon>
        <taxon>Desulfobacterales</taxon>
        <taxon>Desulfobacteraceae</taxon>
        <taxon>Desulfotignum</taxon>
    </lineage>
</organism>
<gene>
    <name evidence="4" type="primary">rlmB</name>
    <name evidence="4" type="ORF">H0S81_04005</name>
</gene>
<accession>A0A931G8A0</accession>
<dbReference type="Gene3D" id="3.40.1280.10">
    <property type="match status" value="1"/>
</dbReference>
<dbReference type="GO" id="GO:0003723">
    <property type="term" value="F:RNA binding"/>
    <property type="evidence" value="ECO:0007669"/>
    <property type="project" value="InterPro"/>
</dbReference>
<dbReference type="Gene3D" id="3.30.1330.30">
    <property type="match status" value="1"/>
</dbReference>
<name>A0A931G8A0_9BACT</name>
<dbReference type="GO" id="GO:0008173">
    <property type="term" value="F:RNA methyltransferase activity"/>
    <property type="evidence" value="ECO:0007669"/>
    <property type="project" value="InterPro"/>
</dbReference>
<dbReference type="Pfam" id="PF08032">
    <property type="entry name" value="SpoU_sub_bind"/>
    <property type="match status" value="1"/>
</dbReference>
<evidence type="ECO:0000259" key="3">
    <source>
        <dbReference type="SMART" id="SM00967"/>
    </source>
</evidence>
<dbReference type="Proteomes" id="UP000706172">
    <property type="component" value="Unassembled WGS sequence"/>
</dbReference>
<sequence>MSEPGMEILFGFHSVVEALKAGRRRFEVLYLFKKLSGRRKDIVMSAAKTAGIPVSFTDTRQLDALAQGGVHQGIAARATPFPVFREPELMAQIAQRQSPFHALILDQIEDPQNVGALIRTALCTGIDYIVIPKDRSALPGPGVSRASAGAMEHASIFVVTNTAATIRTLKTHNAWVAGLDAAGSTLLHQADLTGNLVLVVGGEHKGVRPGVLKVCDFVISIPIKSPVTSLNASVAGAMAMYEALRQKIVN</sequence>
<dbReference type="GO" id="GO:0005829">
    <property type="term" value="C:cytosol"/>
    <property type="evidence" value="ECO:0007669"/>
    <property type="project" value="TreeGrafter"/>
</dbReference>
<dbReference type="SUPFAM" id="SSF55315">
    <property type="entry name" value="L30e-like"/>
    <property type="match status" value="1"/>
</dbReference>
<dbReference type="Pfam" id="PF00588">
    <property type="entry name" value="SpoU_methylase"/>
    <property type="match status" value="1"/>
</dbReference>
<keyword evidence="2" id="KW-0808">Transferase</keyword>
<dbReference type="SUPFAM" id="SSF75217">
    <property type="entry name" value="alpha/beta knot"/>
    <property type="match status" value="1"/>
</dbReference>
<feature type="domain" description="RNA 2-O ribose methyltransferase substrate binding" evidence="3">
    <location>
        <begin position="8"/>
        <end position="84"/>
    </location>
</feature>
<evidence type="ECO:0000313" key="5">
    <source>
        <dbReference type="Proteomes" id="UP000706172"/>
    </source>
</evidence>
<dbReference type="NCBIfam" id="TIGR00186">
    <property type="entry name" value="rRNA_methyl_3"/>
    <property type="match status" value="1"/>
</dbReference>
<dbReference type="GO" id="GO:0006396">
    <property type="term" value="P:RNA processing"/>
    <property type="evidence" value="ECO:0007669"/>
    <property type="project" value="InterPro"/>
</dbReference>
<dbReference type="CDD" id="cd18103">
    <property type="entry name" value="SpoU-like_RlmB"/>
    <property type="match status" value="1"/>
</dbReference>
<protein>
    <submittedName>
        <fullName evidence="4">23S rRNA (Guanosine(2251)-2'-O)-methyltransferase RlmB</fullName>
    </submittedName>
</protein>
<evidence type="ECO:0000256" key="2">
    <source>
        <dbReference type="ARBA" id="ARBA00022679"/>
    </source>
</evidence>
<dbReference type="AlphaFoldDB" id="A0A931G8A0"/>
<dbReference type="InterPro" id="IPR029026">
    <property type="entry name" value="tRNA_m1G_MTases_N"/>
</dbReference>
<dbReference type="InterPro" id="IPR029028">
    <property type="entry name" value="Alpha/beta_knot_MTases"/>
</dbReference>
<dbReference type="InterPro" id="IPR004441">
    <property type="entry name" value="rRNA_MeTrfase_TrmH"/>
</dbReference>
<dbReference type="GO" id="GO:0032259">
    <property type="term" value="P:methylation"/>
    <property type="evidence" value="ECO:0007669"/>
    <property type="project" value="UniProtKB-KW"/>
</dbReference>
<dbReference type="PANTHER" id="PTHR46429:SF1">
    <property type="entry name" value="23S RRNA (GUANOSINE-2'-O-)-METHYLTRANSFERASE RLMB"/>
    <property type="match status" value="1"/>
</dbReference>
<evidence type="ECO:0000256" key="1">
    <source>
        <dbReference type="ARBA" id="ARBA00022603"/>
    </source>
</evidence>
<dbReference type="InterPro" id="IPR013123">
    <property type="entry name" value="SpoU_subst-bd"/>
</dbReference>
<keyword evidence="1" id="KW-0489">Methyltransferase</keyword>
<dbReference type="InterPro" id="IPR029064">
    <property type="entry name" value="Ribosomal_eL30-like_sf"/>
</dbReference>
<dbReference type="InterPro" id="IPR001537">
    <property type="entry name" value="SpoU_MeTrfase"/>
</dbReference>